<name>A0A0U5B3X0_9BACL</name>
<dbReference type="KEGG" id="asoc:CB4_02253"/>
<evidence type="ECO:0000313" key="2">
    <source>
        <dbReference type="Proteomes" id="UP000217696"/>
    </source>
</evidence>
<reference evidence="1 2" key="1">
    <citation type="submission" date="2015-12" db="EMBL/GenBank/DDBJ databases">
        <title>Genome sequence of Aneurinibacillus soli.</title>
        <authorList>
            <person name="Lee J.S."/>
            <person name="Lee K.C."/>
            <person name="Kim K.K."/>
            <person name="Lee B.W."/>
        </authorList>
    </citation>
    <scope>NUCLEOTIDE SEQUENCE [LARGE SCALE GENOMIC DNA]</scope>
    <source>
        <strain evidence="1 2">CB4</strain>
    </source>
</reference>
<dbReference type="Proteomes" id="UP000217696">
    <property type="component" value="Chromosome"/>
</dbReference>
<protein>
    <submittedName>
        <fullName evidence="1">Uncharacterized protein</fullName>
    </submittedName>
</protein>
<dbReference type="RefSeq" id="WP_096465866.1">
    <property type="nucleotide sequence ID" value="NZ_QJSZ01000001.1"/>
</dbReference>
<dbReference type="EMBL" id="AP017312">
    <property type="protein sequence ID" value="BAU28079.1"/>
    <property type="molecule type" value="Genomic_DNA"/>
</dbReference>
<accession>A0A0U5B3X0</accession>
<keyword evidence="2" id="KW-1185">Reference proteome</keyword>
<sequence>MSLKNRFTLLFVVLCTVLLFSGFYMYTFYQTEKVDLQTRIDWYSKQWKQKSEDQNKFLQLEKTIQKTASVSAVQKQSIIHTNSSSILRFLDLSERLLQVRTEKFRIKTSAPGQNAYDIAVYGTYSDLLLFTKNLDAFRTPYTVSSFRIEKKESSISNSPASSPAASEVKIENTNIKELTHLLQGIEETPAPMPSDSPGIKSEINQQIFMEKMLSSRELVRFSFSINFQVVPNVPDIYPADKISPLSQQTVKEMKRSRKVVADLFSFGSKAELQVQYIQRLFAQELEGK</sequence>
<dbReference type="AlphaFoldDB" id="A0A0U5B3X0"/>
<proteinExistence type="predicted"/>
<evidence type="ECO:0000313" key="1">
    <source>
        <dbReference type="EMBL" id="BAU28079.1"/>
    </source>
</evidence>
<organism evidence="1 2">
    <name type="scientific">Aneurinibacillus soli</name>
    <dbReference type="NCBI Taxonomy" id="1500254"/>
    <lineage>
        <taxon>Bacteria</taxon>
        <taxon>Bacillati</taxon>
        <taxon>Bacillota</taxon>
        <taxon>Bacilli</taxon>
        <taxon>Bacillales</taxon>
        <taxon>Paenibacillaceae</taxon>
        <taxon>Aneurinibacillus group</taxon>
        <taxon>Aneurinibacillus</taxon>
    </lineage>
</organism>
<gene>
    <name evidence="1" type="ORF">CB4_02253</name>
</gene>